<dbReference type="EMBL" id="VTET01000005">
    <property type="protein sequence ID" value="TYS71718.1"/>
    <property type="molecule type" value="Genomic_DNA"/>
</dbReference>
<evidence type="ECO:0000313" key="2">
    <source>
        <dbReference type="Proteomes" id="UP000324517"/>
    </source>
</evidence>
<accession>A0A5D4TAH9</accession>
<evidence type="ECO:0000313" key="1">
    <source>
        <dbReference type="EMBL" id="TYS71718.1"/>
    </source>
</evidence>
<name>A0A5D4TAH9_9BACI</name>
<reference evidence="1 2" key="1">
    <citation type="submission" date="2019-08" db="EMBL/GenBank/DDBJ databases">
        <title>Bacillus genomes from the desert of Cuatro Cienegas, Coahuila.</title>
        <authorList>
            <person name="Olmedo-Alvarez G."/>
        </authorList>
    </citation>
    <scope>NUCLEOTIDE SEQUENCE [LARGE SCALE GENOMIC DNA]</scope>
    <source>
        <strain evidence="1 2">CH98b_3T</strain>
    </source>
</reference>
<dbReference type="RefSeq" id="WP_148979374.1">
    <property type="nucleotide sequence ID" value="NZ_JBNILM010000007.1"/>
</dbReference>
<protein>
    <submittedName>
        <fullName evidence="1">Uncharacterized protein</fullName>
    </submittedName>
</protein>
<organism evidence="1 2">
    <name type="scientific">Sutcliffiella horikoshii</name>
    <dbReference type="NCBI Taxonomy" id="79883"/>
    <lineage>
        <taxon>Bacteria</taxon>
        <taxon>Bacillati</taxon>
        <taxon>Bacillota</taxon>
        <taxon>Bacilli</taxon>
        <taxon>Bacillales</taxon>
        <taxon>Bacillaceae</taxon>
        <taxon>Sutcliffiella</taxon>
    </lineage>
</organism>
<comment type="caution">
    <text evidence="1">The sequence shown here is derived from an EMBL/GenBank/DDBJ whole genome shotgun (WGS) entry which is preliminary data.</text>
</comment>
<sequence>MKKANTRIPKLEKGPSTCLTLNILKKTNVAIDKRSVLIKSAANTPNRLLAFCEDVQMENEVDMINENIKVRYTAISTKIPLIYSLFH</sequence>
<gene>
    <name evidence="1" type="ORF">FZC75_11170</name>
</gene>
<dbReference type="Proteomes" id="UP000324517">
    <property type="component" value="Unassembled WGS sequence"/>
</dbReference>
<dbReference type="AlphaFoldDB" id="A0A5D4TAH9"/>
<proteinExistence type="predicted"/>